<keyword evidence="7" id="KW-0687">Ribonucleoprotein</keyword>
<comment type="catalytic activity">
    <reaction evidence="6">
        <text>L-lysyl-[protein] + 3 S-adenosyl-L-methionine = N(6),N(6),N(6)-trimethyl-L-lysyl-[protein] + 3 S-adenosyl-L-homocysteine + 3 H(+)</text>
        <dbReference type="Rhea" id="RHEA:54192"/>
        <dbReference type="Rhea" id="RHEA-COMP:9752"/>
        <dbReference type="Rhea" id="RHEA-COMP:13826"/>
        <dbReference type="ChEBI" id="CHEBI:15378"/>
        <dbReference type="ChEBI" id="CHEBI:29969"/>
        <dbReference type="ChEBI" id="CHEBI:57856"/>
        <dbReference type="ChEBI" id="CHEBI:59789"/>
        <dbReference type="ChEBI" id="CHEBI:61961"/>
    </reaction>
</comment>
<sequence length="323" mass="36280">MNYIETKIYTSRYGIEHILNTLSEMGIEDAVIEDPADVEELMDKKNSYDWDYVDASVMEQIDEEPAIILYMEDSDQGKEKVQDVKNAMESLKERMDRGEFGTDFSFGRMKVEDKTVKDEDWKDNWKEFFKPAKITERIVVKPTWEAYEKQSEDELIIEIDPGMAFGTGTHETTTLCIKLLEKYTKEGDAVLDVGCGSGILSIAAALLGIKNILGVDIDPVAVEVSKENVALNGFSDTIQIQYGDLTKGIDYKADVVVANLMADLVMMLSCDVARHLKNKGVFISSGILIEKQQQVSEAIKNNGFEIIEILEQGDWCAIAARLK</sequence>
<dbReference type="EC" id="2.1.1.-" evidence="6"/>
<dbReference type="EMBL" id="CP047591">
    <property type="protein sequence ID" value="QHI71094.1"/>
    <property type="molecule type" value="Genomic_DNA"/>
</dbReference>
<dbReference type="PANTHER" id="PTHR43648:SF1">
    <property type="entry name" value="ELECTRON TRANSFER FLAVOPROTEIN BETA SUBUNIT LYSINE METHYLTRANSFERASE"/>
    <property type="match status" value="1"/>
</dbReference>
<dbReference type="PANTHER" id="PTHR43648">
    <property type="entry name" value="ELECTRON TRANSFER FLAVOPROTEIN BETA SUBUNIT LYSINE METHYLTRANSFERASE"/>
    <property type="match status" value="1"/>
</dbReference>
<feature type="binding site" evidence="6">
    <location>
        <position position="194"/>
    </location>
    <ligand>
        <name>S-adenosyl-L-methionine</name>
        <dbReference type="ChEBI" id="CHEBI:59789"/>
    </ligand>
</feature>
<comment type="subcellular location">
    <subcellularLocation>
        <location evidence="6">Cytoplasm</location>
    </subcellularLocation>
</comment>
<evidence type="ECO:0000256" key="3">
    <source>
        <dbReference type="ARBA" id="ARBA00022603"/>
    </source>
</evidence>
<keyword evidence="2 6" id="KW-0963">Cytoplasm</keyword>
<evidence type="ECO:0000313" key="7">
    <source>
        <dbReference type="EMBL" id="QHI71094.1"/>
    </source>
</evidence>
<dbReference type="InterPro" id="IPR004498">
    <property type="entry name" value="Ribosomal_PrmA_MeTrfase"/>
</dbReference>
<gene>
    <name evidence="6 7" type="primary">prmA</name>
    <name evidence="7" type="ORF">Ami3637_00660</name>
</gene>
<keyword evidence="4 6" id="KW-0808">Transferase</keyword>
<dbReference type="GO" id="GO:0032259">
    <property type="term" value="P:methylation"/>
    <property type="evidence" value="ECO:0007669"/>
    <property type="project" value="UniProtKB-KW"/>
</dbReference>
<dbReference type="Pfam" id="PF06325">
    <property type="entry name" value="PrmA"/>
    <property type="match status" value="1"/>
</dbReference>
<proteinExistence type="inferred from homology"/>
<feature type="binding site" evidence="6">
    <location>
        <position position="259"/>
    </location>
    <ligand>
        <name>S-adenosyl-L-methionine</name>
        <dbReference type="ChEBI" id="CHEBI:59789"/>
    </ligand>
</feature>
<keyword evidence="8" id="KW-1185">Reference proteome</keyword>
<organism evidence="7 8">
    <name type="scientific">Aminipila terrae</name>
    <dbReference type="NCBI Taxonomy" id="2697030"/>
    <lineage>
        <taxon>Bacteria</taxon>
        <taxon>Bacillati</taxon>
        <taxon>Bacillota</taxon>
        <taxon>Clostridia</taxon>
        <taxon>Peptostreptococcales</taxon>
        <taxon>Anaerovoracaceae</taxon>
        <taxon>Aminipila</taxon>
    </lineage>
</organism>
<dbReference type="GO" id="GO:0005737">
    <property type="term" value="C:cytoplasm"/>
    <property type="evidence" value="ECO:0007669"/>
    <property type="project" value="UniProtKB-SubCell"/>
</dbReference>
<evidence type="ECO:0000256" key="6">
    <source>
        <dbReference type="HAMAP-Rule" id="MF_00735"/>
    </source>
</evidence>
<dbReference type="PIRSF" id="PIRSF000401">
    <property type="entry name" value="RPL11_MTase"/>
    <property type="match status" value="1"/>
</dbReference>
<name>A0A6P1MET3_9FIRM</name>
<dbReference type="KEGG" id="amic:Ami3637_00660"/>
<comment type="function">
    <text evidence="6">Methylates ribosomal protein L11.</text>
</comment>
<feature type="binding site" evidence="6">
    <location>
        <position position="216"/>
    </location>
    <ligand>
        <name>S-adenosyl-L-methionine</name>
        <dbReference type="ChEBI" id="CHEBI:59789"/>
    </ligand>
</feature>
<dbReference type="InterPro" id="IPR050078">
    <property type="entry name" value="Ribosomal_L11_MeTrfase_PrmA"/>
</dbReference>
<dbReference type="Gene3D" id="3.40.50.150">
    <property type="entry name" value="Vaccinia Virus protein VP39"/>
    <property type="match status" value="1"/>
</dbReference>
<keyword evidence="3 6" id="KW-0489">Methyltransferase</keyword>
<dbReference type="Proteomes" id="UP000463883">
    <property type="component" value="Chromosome"/>
</dbReference>
<dbReference type="NCBIfam" id="TIGR00406">
    <property type="entry name" value="prmA"/>
    <property type="match status" value="1"/>
</dbReference>
<keyword evidence="5 6" id="KW-0949">S-adenosyl-L-methionine</keyword>
<evidence type="ECO:0000256" key="1">
    <source>
        <dbReference type="ARBA" id="ARBA00009741"/>
    </source>
</evidence>
<dbReference type="AlphaFoldDB" id="A0A6P1MET3"/>
<evidence type="ECO:0000313" key="8">
    <source>
        <dbReference type="Proteomes" id="UP000463883"/>
    </source>
</evidence>
<dbReference type="SUPFAM" id="SSF53335">
    <property type="entry name" value="S-adenosyl-L-methionine-dependent methyltransferases"/>
    <property type="match status" value="1"/>
</dbReference>
<evidence type="ECO:0000256" key="2">
    <source>
        <dbReference type="ARBA" id="ARBA00022490"/>
    </source>
</evidence>
<dbReference type="RefSeq" id="WP_162360870.1">
    <property type="nucleotide sequence ID" value="NZ_CP047591.1"/>
</dbReference>
<dbReference type="GO" id="GO:0005840">
    <property type="term" value="C:ribosome"/>
    <property type="evidence" value="ECO:0007669"/>
    <property type="project" value="UniProtKB-KW"/>
</dbReference>
<evidence type="ECO:0000256" key="4">
    <source>
        <dbReference type="ARBA" id="ARBA00022679"/>
    </source>
</evidence>
<keyword evidence="7" id="KW-0689">Ribosomal protein</keyword>
<feature type="binding site" evidence="6">
    <location>
        <position position="173"/>
    </location>
    <ligand>
        <name>S-adenosyl-L-methionine</name>
        <dbReference type="ChEBI" id="CHEBI:59789"/>
    </ligand>
</feature>
<accession>A0A6P1MET3</accession>
<dbReference type="HAMAP" id="MF_00735">
    <property type="entry name" value="Methyltr_PrmA"/>
    <property type="match status" value="1"/>
</dbReference>
<dbReference type="InterPro" id="IPR029063">
    <property type="entry name" value="SAM-dependent_MTases_sf"/>
</dbReference>
<reference evidence="7 8" key="1">
    <citation type="submission" date="2020-01" db="EMBL/GenBank/DDBJ databases">
        <title>Genomic analysis of Aminipila sp. CBA3637.</title>
        <authorList>
            <person name="Kim Y.B."/>
            <person name="Roh S.W."/>
        </authorList>
    </citation>
    <scope>NUCLEOTIDE SEQUENCE [LARGE SCALE GENOMIC DNA]</scope>
    <source>
        <strain evidence="7 8">CBA3637</strain>
    </source>
</reference>
<comment type="similarity">
    <text evidence="1 6">Belongs to the methyltransferase superfamily. PrmA family.</text>
</comment>
<dbReference type="CDD" id="cd02440">
    <property type="entry name" value="AdoMet_MTases"/>
    <property type="match status" value="1"/>
</dbReference>
<protein>
    <recommendedName>
        <fullName evidence="6">Ribosomal protein L11 methyltransferase</fullName>
        <shortName evidence="6">L11 Mtase</shortName>
        <ecNumber evidence="6">2.1.1.-</ecNumber>
    </recommendedName>
</protein>
<evidence type="ECO:0000256" key="5">
    <source>
        <dbReference type="ARBA" id="ARBA00022691"/>
    </source>
</evidence>
<dbReference type="GO" id="GO:0008276">
    <property type="term" value="F:protein methyltransferase activity"/>
    <property type="evidence" value="ECO:0007669"/>
    <property type="project" value="UniProtKB-UniRule"/>
</dbReference>